<dbReference type="CDD" id="cd00130">
    <property type="entry name" value="PAS"/>
    <property type="match status" value="1"/>
</dbReference>
<keyword evidence="2" id="KW-0175">Coiled coil</keyword>
<protein>
    <submittedName>
        <fullName evidence="5">PAS domain S-box-containing protein</fullName>
    </submittedName>
</protein>
<dbReference type="SUPFAM" id="SSF53850">
    <property type="entry name" value="Periplasmic binding protein-like II"/>
    <property type="match status" value="1"/>
</dbReference>
<dbReference type="PANTHER" id="PTHR35936:SF19">
    <property type="entry name" value="AMINO-ACID-BINDING PROTEIN YXEM-RELATED"/>
    <property type="match status" value="1"/>
</dbReference>
<keyword evidence="3" id="KW-0472">Membrane</keyword>
<evidence type="ECO:0000313" key="6">
    <source>
        <dbReference type="Proteomes" id="UP000249239"/>
    </source>
</evidence>
<dbReference type="Gene3D" id="3.30.450.20">
    <property type="entry name" value="PAS domain"/>
    <property type="match status" value="1"/>
</dbReference>
<sequence>MLIALMFCCGCVSEAKYDLTPEENAWLQQHPTIKIGVSTDWSPYEFIDSTQRYTGIIGDFFKENCQLLGIKFQIDTLSTSWDTTLTLIAQKQIDVLPGVVYLPERDRYLLFTQSYLEATFVIVTVGDRHGSERVTTLNGKTVACQQGWATGNYVQELFPQARLTQKMNVDEIVADLLIGKADVAVIDINTFKYLREQRHMELLSICSDITFQIKVATGIRNDWPELVSILNKVYRQNSQTMLNEIKGRWMPDISYQHERYRKKMFIAGCIVMVLIIASLIVIFRLSIVNSIKSKLIARQRDESISQGNKYMLLENIFASSFKTSIHAELILKNGHIIAFNQKALETFGVSETEILGKQMLDFSPEYQPDGAKSTDQFERLWGNIAENEQLTFDWMCMTYSQSATFSAEVHLTRFVYDGKTYNTIVIKDVTQEREVQRELMGYRQHLEKMVADKTNELENANKHLQSLNTELDTANEELATSNAELLQIKERLEQANEALSLEVDKHF</sequence>
<organism evidence="5 6">
    <name type="scientific">Breznakibacter xylanolyticus</name>
    <dbReference type="NCBI Taxonomy" id="990"/>
    <lineage>
        <taxon>Bacteria</taxon>
        <taxon>Pseudomonadati</taxon>
        <taxon>Bacteroidota</taxon>
        <taxon>Bacteroidia</taxon>
        <taxon>Marinilabiliales</taxon>
        <taxon>Marinilabiliaceae</taxon>
        <taxon>Breznakibacter</taxon>
    </lineage>
</organism>
<evidence type="ECO:0000256" key="3">
    <source>
        <dbReference type="SAM" id="Phobius"/>
    </source>
</evidence>
<keyword evidence="3" id="KW-1133">Transmembrane helix</keyword>
<comment type="caution">
    <text evidence="5">The sequence shown here is derived from an EMBL/GenBank/DDBJ whole genome shotgun (WGS) entry which is preliminary data.</text>
</comment>
<name>A0A2W7MQR6_9BACT</name>
<dbReference type="Pfam" id="PF13426">
    <property type="entry name" value="PAS_9"/>
    <property type="match status" value="1"/>
</dbReference>
<dbReference type="PANTHER" id="PTHR35936">
    <property type="entry name" value="MEMBRANE-BOUND LYTIC MUREIN TRANSGLYCOSYLASE F"/>
    <property type="match status" value="1"/>
</dbReference>
<accession>A0A2W7MQR6</accession>
<dbReference type="SMART" id="SM00062">
    <property type="entry name" value="PBPb"/>
    <property type="match status" value="1"/>
</dbReference>
<feature type="domain" description="PAS" evidence="4">
    <location>
        <begin position="333"/>
        <end position="360"/>
    </location>
</feature>
<dbReference type="PROSITE" id="PS50112">
    <property type="entry name" value="PAS"/>
    <property type="match status" value="1"/>
</dbReference>
<feature type="coiled-coil region" evidence="2">
    <location>
        <begin position="443"/>
        <end position="502"/>
    </location>
</feature>
<dbReference type="Gene3D" id="3.40.190.10">
    <property type="entry name" value="Periplasmic binding protein-like II"/>
    <property type="match status" value="2"/>
</dbReference>
<dbReference type="SUPFAM" id="SSF55785">
    <property type="entry name" value="PYP-like sensor domain (PAS domain)"/>
    <property type="match status" value="1"/>
</dbReference>
<reference evidence="5 6" key="1">
    <citation type="submission" date="2018-06" db="EMBL/GenBank/DDBJ databases">
        <title>Genomic Encyclopedia of Archaeal and Bacterial Type Strains, Phase II (KMG-II): from individual species to whole genera.</title>
        <authorList>
            <person name="Goeker M."/>
        </authorList>
    </citation>
    <scope>NUCLEOTIDE SEQUENCE [LARGE SCALE GENOMIC DNA]</scope>
    <source>
        <strain evidence="5 6">DSM 6779</strain>
    </source>
</reference>
<dbReference type="InterPro" id="IPR000014">
    <property type="entry name" value="PAS"/>
</dbReference>
<dbReference type="InterPro" id="IPR001638">
    <property type="entry name" value="Solute-binding_3/MltF_N"/>
</dbReference>
<gene>
    <name evidence="5" type="ORF">LX69_03347</name>
</gene>
<dbReference type="Pfam" id="PF00497">
    <property type="entry name" value="SBP_bac_3"/>
    <property type="match status" value="1"/>
</dbReference>
<feature type="transmembrane region" description="Helical" evidence="3">
    <location>
        <begin position="264"/>
        <end position="285"/>
    </location>
</feature>
<keyword evidence="3" id="KW-0812">Transmembrane</keyword>
<dbReference type="InterPro" id="IPR035965">
    <property type="entry name" value="PAS-like_dom_sf"/>
</dbReference>
<keyword evidence="6" id="KW-1185">Reference proteome</keyword>
<proteinExistence type="predicted"/>
<dbReference type="NCBIfam" id="TIGR00229">
    <property type="entry name" value="sensory_box"/>
    <property type="match status" value="1"/>
</dbReference>
<evidence type="ECO:0000313" key="5">
    <source>
        <dbReference type="EMBL" id="PZX10575.1"/>
    </source>
</evidence>
<evidence type="ECO:0000256" key="2">
    <source>
        <dbReference type="SAM" id="Coils"/>
    </source>
</evidence>
<evidence type="ECO:0000259" key="4">
    <source>
        <dbReference type="PROSITE" id="PS50112"/>
    </source>
</evidence>
<keyword evidence="1" id="KW-0732">Signal</keyword>
<dbReference type="EMBL" id="QKZK01000050">
    <property type="protein sequence ID" value="PZX10575.1"/>
    <property type="molecule type" value="Genomic_DNA"/>
</dbReference>
<evidence type="ECO:0000256" key="1">
    <source>
        <dbReference type="ARBA" id="ARBA00022729"/>
    </source>
</evidence>
<dbReference type="CDD" id="cd01007">
    <property type="entry name" value="PBP2_BvgS_HisK_like"/>
    <property type="match status" value="1"/>
</dbReference>
<dbReference type="AlphaFoldDB" id="A0A2W7MQR6"/>
<dbReference type="Proteomes" id="UP000249239">
    <property type="component" value="Unassembled WGS sequence"/>
</dbReference>